<sequence>MRDQSKIEPKTLGRRIIEGDRLALARGLTRVENRTPEGRELLDFLFHQTGSAVRIGLTGPPGSGKSTLVSWLARKFRERGHQVGILAIDPTSPFTGGAILGDRIRMGDLAGDAGVFIRSMATRGHQGGLSATTYEASEVLEAAGFDRIIIETVGVGQSELEIASAADTTLVILVPESGDAIQVMKAGVMEIGDIFVVNKYDRQGGDHLLKEIHAILDLSPPDRHDFWKPMVLSTTASMGTGVDELMDAIQAHTESREFDETEREKIRRQKIRARMRLLLSGRLLDEAWSQILEVRLNEVLDRVVERSISPYAWIDGMVAEISRRGWQE</sequence>
<dbReference type="GO" id="GO:0003924">
    <property type="term" value="F:GTPase activity"/>
    <property type="evidence" value="ECO:0007669"/>
    <property type="project" value="InterPro"/>
</dbReference>
<keyword evidence="4" id="KW-0342">GTP-binding</keyword>
<organism evidence="6 7">
    <name type="scientific">Eiseniibacteriota bacterium</name>
    <dbReference type="NCBI Taxonomy" id="2212470"/>
    <lineage>
        <taxon>Bacteria</taxon>
        <taxon>Candidatus Eiseniibacteriota</taxon>
    </lineage>
</organism>
<dbReference type="InterPro" id="IPR052040">
    <property type="entry name" value="GTPase/Isobutyryl-CoA_mutase"/>
</dbReference>
<evidence type="ECO:0000313" key="6">
    <source>
        <dbReference type="EMBL" id="MBU2691359.1"/>
    </source>
</evidence>
<dbReference type="Proteomes" id="UP000777784">
    <property type="component" value="Unassembled WGS sequence"/>
</dbReference>
<evidence type="ECO:0000256" key="4">
    <source>
        <dbReference type="ARBA" id="ARBA00023134"/>
    </source>
</evidence>
<dbReference type="GO" id="GO:0005525">
    <property type="term" value="F:GTP binding"/>
    <property type="evidence" value="ECO:0007669"/>
    <property type="project" value="UniProtKB-KW"/>
</dbReference>
<comment type="caution">
    <text evidence="6">The sequence shown here is derived from an EMBL/GenBank/DDBJ whole genome shotgun (WGS) entry which is preliminary data.</text>
</comment>
<dbReference type="InterPro" id="IPR005129">
    <property type="entry name" value="GTPase_ArgK"/>
</dbReference>
<gene>
    <name evidence="6" type="primary">meaB</name>
    <name evidence="6" type="ORF">KJ970_10580</name>
</gene>
<name>A0A948W6D0_UNCEI</name>
<dbReference type="CDD" id="cd03114">
    <property type="entry name" value="MMAA-like"/>
    <property type="match status" value="1"/>
</dbReference>
<evidence type="ECO:0000256" key="1">
    <source>
        <dbReference type="ARBA" id="ARBA00009625"/>
    </source>
</evidence>
<evidence type="ECO:0000256" key="2">
    <source>
        <dbReference type="ARBA" id="ARBA00022741"/>
    </source>
</evidence>
<evidence type="ECO:0000256" key="3">
    <source>
        <dbReference type="ARBA" id="ARBA00022801"/>
    </source>
</evidence>
<dbReference type="Gene3D" id="3.40.50.300">
    <property type="entry name" value="P-loop containing nucleotide triphosphate hydrolases"/>
    <property type="match status" value="1"/>
</dbReference>
<reference evidence="6" key="1">
    <citation type="submission" date="2021-05" db="EMBL/GenBank/DDBJ databases">
        <title>Energy efficiency and biological interactions define the core microbiome of deep oligotrophic groundwater.</title>
        <authorList>
            <person name="Mehrshad M."/>
            <person name="Lopez-Fernandez M."/>
            <person name="Bell E."/>
            <person name="Bernier-Latmani R."/>
            <person name="Bertilsson S."/>
            <person name="Dopson M."/>
        </authorList>
    </citation>
    <scope>NUCLEOTIDE SEQUENCE</scope>
    <source>
        <strain evidence="6">Modern_marine.mb.64</strain>
    </source>
</reference>
<dbReference type="NCBIfam" id="TIGR00750">
    <property type="entry name" value="lao"/>
    <property type="match status" value="1"/>
</dbReference>
<accession>A0A948W6D0</accession>
<dbReference type="PANTHER" id="PTHR43087:SF1">
    <property type="entry name" value="LAO_AO TRANSPORT SYSTEM ATPASE"/>
    <property type="match status" value="1"/>
</dbReference>
<keyword evidence="2" id="KW-0547">Nucleotide-binding</keyword>
<keyword evidence="3" id="KW-0378">Hydrolase</keyword>
<protein>
    <submittedName>
        <fullName evidence="6">Methylmalonyl Co-A mutase-associated GTPase MeaB</fullName>
    </submittedName>
</protein>
<keyword evidence="5" id="KW-0143">Chaperone</keyword>
<evidence type="ECO:0000313" key="7">
    <source>
        <dbReference type="Proteomes" id="UP000777784"/>
    </source>
</evidence>
<dbReference type="SUPFAM" id="SSF52540">
    <property type="entry name" value="P-loop containing nucleoside triphosphate hydrolases"/>
    <property type="match status" value="1"/>
</dbReference>
<dbReference type="PANTHER" id="PTHR43087">
    <property type="entry name" value="LYSINE/ARGININE/ORNITHINE TRANSPORT SYSTEM KINASE"/>
    <property type="match status" value="1"/>
</dbReference>
<comment type="similarity">
    <text evidence="1">Belongs to the SIMIBI class G3E GTPase family. ArgK/MeaB subfamily.</text>
</comment>
<dbReference type="AlphaFoldDB" id="A0A948W6D0"/>
<evidence type="ECO:0000256" key="5">
    <source>
        <dbReference type="ARBA" id="ARBA00023186"/>
    </source>
</evidence>
<dbReference type="EMBL" id="JAHJDP010000056">
    <property type="protein sequence ID" value="MBU2691359.1"/>
    <property type="molecule type" value="Genomic_DNA"/>
</dbReference>
<proteinExistence type="inferred from homology"/>
<dbReference type="InterPro" id="IPR027417">
    <property type="entry name" value="P-loop_NTPase"/>
</dbReference>
<dbReference type="Pfam" id="PF03308">
    <property type="entry name" value="MeaB"/>
    <property type="match status" value="1"/>
</dbReference>